<evidence type="ECO:0000313" key="2">
    <source>
        <dbReference type="Proteomes" id="UP000218181"/>
    </source>
</evidence>
<organism evidence="1 2">
    <name type="scientific">Lactococcus fujiensis JCM 16395</name>
    <dbReference type="NCBI Taxonomy" id="1291764"/>
    <lineage>
        <taxon>Bacteria</taxon>
        <taxon>Bacillati</taxon>
        <taxon>Bacillota</taxon>
        <taxon>Bacilli</taxon>
        <taxon>Lactobacillales</taxon>
        <taxon>Streptococcaceae</taxon>
        <taxon>Lactococcus</taxon>
    </lineage>
</organism>
<dbReference type="Gene3D" id="3.30.70.1280">
    <property type="entry name" value="SP0830-like domains"/>
    <property type="match status" value="1"/>
</dbReference>
<proteinExistence type="predicted"/>
<dbReference type="Gene3D" id="3.30.70.1260">
    <property type="entry name" value="bacterial protein sp0830 like"/>
    <property type="match status" value="1"/>
</dbReference>
<dbReference type="AlphaFoldDB" id="A0A2A5RJQ3"/>
<gene>
    <name evidence="1" type="ORF">RT41_GL001999</name>
</gene>
<dbReference type="EMBL" id="JXJU01000009">
    <property type="protein sequence ID" value="PCR99358.1"/>
    <property type="molecule type" value="Genomic_DNA"/>
</dbReference>
<dbReference type="SUPFAM" id="SSF160379">
    <property type="entry name" value="SP0830-like"/>
    <property type="match status" value="1"/>
</dbReference>
<accession>A0A2A5RJQ3</accession>
<dbReference type="Proteomes" id="UP000218181">
    <property type="component" value="Unassembled WGS sequence"/>
</dbReference>
<dbReference type="PANTHER" id="PTHR36439">
    <property type="entry name" value="BLL4334 PROTEIN"/>
    <property type="match status" value="1"/>
</dbReference>
<dbReference type="STRING" id="1291764.GCA_001311235_01461"/>
<evidence type="ECO:0008006" key="3">
    <source>
        <dbReference type="Google" id="ProtNLM"/>
    </source>
</evidence>
<dbReference type="InterPro" id="IPR012545">
    <property type="entry name" value="DUF1697"/>
</dbReference>
<comment type="caution">
    <text evidence="1">The sequence shown here is derived from an EMBL/GenBank/DDBJ whole genome shotgun (WGS) entry which is preliminary data.</text>
</comment>
<sequence length="159" mass="18589">MGGLKLTQKDLTHLIESCGFQKIKVFLNSGNIQFQTDLSKDKIKELLDLILPVPYFLMTYAELFRVFEQRPKISANNCHLYIFIAQSSFSQTAMREFVQVKPAENEKALIISDIFFWQVPIGQTLKTNFGKILSKRQFREQFTSRNINTIERIIKYNQD</sequence>
<name>A0A2A5RJQ3_9LACT</name>
<keyword evidence="2" id="KW-1185">Reference proteome</keyword>
<reference evidence="1 2" key="1">
    <citation type="submission" date="2014-12" db="EMBL/GenBank/DDBJ databases">
        <title>Draft genome sequences of 10 type strains of Lactococcus.</title>
        <authorList>
            <person name="Sun Z."/>
            <person name="Zhong Z."/>
            <person name="Liu W."/>
            <person name="Zhang W."/>
            <person name="Zhang H."/>
        </authorList>
    </citation>
    <scope>NUCLEOTIDE SEQUENCE [LARGE SCALE GENOMIC DNA]</scope>
    <source>
        <strain evidence="1 2">JCM 16395</strain>
    </source>
</reference>
<protein>
    <recommendedName>
        <fullName evidence="3">DUF1697 domain-containing protein</fullName>
    </recommendedName>
</protein>
<evidence type="ECO:0000313" key="1">
    <source>
        <dbReference type="EMBL" id="PCR99358.1"/>
    </source>
</evidence>
<dbReference type="Pfam" id="PF08002">
    <property type="entry name" value="DUF1697"/>
    <property type="match status" value="1"/>
</dbReference>
<dbReference type="PANTHER" id="PTHR36439:SF1">
    <property type="entry name" value="DUF1697 DOMAIN-CONTAINING PROTEIN"/>
    <property type="match status" value="1"/>
</dbReference>